<dbReference type="Pfam" id="PF11391">
    <property type="entry name" value="DUF2798"/>
    <property type="match status" value="1"/>
</dbReference>
<evidence type="ECO:0000313" key="3">
    <source>
        <dbReference type="Proteomes" id="UP000282423"/>
    </source>
</evidence>
<name>A0A420VQZ2_9SPHI</name>
<protein>
    <submittedName>
        <fullName evidence="2">DUF2798 domain-containing protein</fullName>
    </submittedName>
</protein>
<gene>
    <name evidence="2" type="ORF">D7322_25595</name>
</gene>
<keyword evidence="1" id="KW-0472">Membrane</keyword>
<organism evidence="2 3">
    <name type="scientific">Sphingobacterium puteale</name>
    <dbReference type="NCBI Taxonomy" id="2420510"/>
    <lineage>
        <taxon>Bacteria</taxon>
        <taxon>Pseudomonadati</taxon>
        <taxon>Bacteroidota</taxon>
        <taxon>Sphingobacteriia</taxon>
        <taxon>Sphingobacteriales</taxon>
        <taxon>Sphingobacteriaceae</taxon>
        <taxon>Sphingobacterium</taxon>
    </lineage>
</organism>
<accession>A0A420VQZ2</accession>
<keyword evidence="3" id="KW-1185">Reference proteome</keyword>
<dbReference type="OrthoDB" id="711736at2"/>
<proteinExistence type="predicted"/>
<feature type="transmembrane region" description="Helical" evidence="1">
    <location>
        <begin position="83"/>
        <end position="102"/>
    </location>
</feature>
<evidence type="ECO:0000313" key="2">
    <source>
        <dbReference type="EMBL" id="RKO68771.1"/>
    </source>
</evidence>
<sequence>MLHTMICIALKMIKLLNIGTSLNEYQSPKNAKMIMANSRKEHRYKIVSTFFVVLPTTFIMSALSGFMKEEADENWIGVLFKSWLISLPVVYACVLLLLPLANKLTSKILDKKVNV</sequence>
<evidence type="ECO:0000256" key="1">
    <source>
        <dbReference type="SAM" id="Phobius"/>
    </source>
</evidence>
<comment type="caution">
    <text evidence="2">The sequence shown here is derived from an EMBL/GenBank/DDBJ whole genome shotgun (WGS) entry which is preliminary data.</text>
</comment>
<keyword evidence="1" id="KW-0812">Transmembrane</keyword>
<dbReference type="AlphaFoldDB" id="A0A420VQZ2"/>
<dbReference type="InterPro" id="IPR021529">
    <property type="entry name" value="DUF2798"/>
</dbReference>
<dbReference type="RefSeq" id="WP_121127024.1">
    <property type="nucleotide sequence ID" value="NZ_CP158959.1"/>
</dbReference>
<keyword evidence="1" id="KW-1133">Transmembrane helix</keyword>
<feature type="transmembrane region" description="Helical" evidence="1">
    <location>
        <begin position="44"/>
        <end position="63"/>
    </location>
</feature>
<reference evidence="2 3" key="1">
    <citation type="submission" date="2018-10" db="EMBL/GenBank/DDBJ databases">
        <title>Sphingobacterium sp. M05W1-28.</title>
        <authorList>
            <person name="Cai H."/>
        </authorList>
    </citation>
    <scope>NUCLEOTIDE SEQUENCE [LARGE SCALE GENOMIC DNA]</scope>
    <source>
        <strain evidence="2 3">M05W1-28</strain>
    </source>
</reference>
<dbReference type="EMBL" id="RBWS01000026">
    <property type="protein sequence ID" value="RKO68771.1"/>
    <property type="molecule type" value="Genomic_DNA"/>
</dbReference>
<dbReference type="Proteomes" id="UP000282423">
    <property type="component" value="Unassembled WGS sequence"/>
</dbReference>